<evidence type="ECO:0000256" key="5">
    <source>
        <dbReference type="PROSITE-ProRule" id="PRU00339"/>
    </source>
</evidence>
<dbReference type="AlphaFoldDB" id="A0A517YA49"/>
<feature type="repeat" description="TPR" evidence="5">
    <location>
        <begin position="700"/>
        <end position="733"/>
    </location>
</feature>
<dbReference type="PROSITE" id="PS00108">
    <property type="entry name" value="PROTEIN_KINASE_ST"/>
    <property type="match status" value="1"/>
</dbReference>
<dbReference type="PANTHER" id="PTHR43289">
    <property type="entry name" value="MITOGEN-ACTIVATED PROTEIN KINASE KINASE KINASE 20-RELATED"/>
    <property type="match status" value="1"/>
</dbReference>
<organism evidence="10 11">
    <name type="scientific">Anatilimnocola aggregata</name>
    <dbReference type="NCBI Taxonomy" id="2528021"/>
    <lineage>
        <taxon>Bacteria</taxon>
        <taxon>Pseudomonadati</taxon>
        <taxon>Planctomycetota</taxon>
        <taxon>Planctomycetia</taxon>
        <taxon>Pirellulales</taxon>
        <taxon>Pirellulaceae</taxon>
        <taxon>Anatilimnocola</taxon>
    </lineage>
</organism>
<keyword evidence="11" id="KW-1185">Reference proteome</keyword>
<accession>A0A517YA49</accession>
<proteinExistence type="predicted"/>
<reference evidence="10 11" key="1">
    <citation type="submission" date="2019-02" db="EMBL/GenBank/DDBJ databases">
        <title>Deep-cultivation of Planctomycetes and their phenomic and genomic characterization uncovers novel biology.</title>
        <authorList>
            <person name="Wiegand S."/>
            <person name="Jogler M."/>
            <person name="Boedeker C."/>
            <person name="Pinto D."/>
            <person name="Vollmers J."/>
            <person name="Rivas-Marin E."/>
            <person name="Kohn T."/>
            <person name="Peeters S.H."/>
            <person name="Heuer A."/>
            <person name="Rast P."/>
            <person name="Oberbeckmann S."/>
            <person name="Bunk B."/>
            <person name="Jeske O."/>
            <person name="Meyerdierks A."/>
            <person name="Storesund J.E."/>
            <person name="Kallscheuer N."/>
            <person name="Luecker S."/>
            <person name="Lage O.M."/>
            <person name="Pohl T."/>
            <person name="Merkel B.J."/>
            <person name="Hornburger P."/>
            <person name="Mueller R.-W."/>
            <person name="Bruemmer F."/>
            <person name="Labrenz M."/>
            <person name="Spormann A.M."/>
            <person name="Op den Camp H."/>
            <person name="Overmann J."/>
            <person name="Amann R."/>
            <person name="Jetten M.S.M."/>
            <person name="Mascher T."/>
            <person name="Medema M.H."/>
            <person name="Devos D.P."/>
            <person name="Kaster A.-K."/>
            <person name="Ovreas L."/>
            <person name="Rohde M."/>
            <person name="Galperin M.Y."/>
            <person name="Jogler C."/>
        </authorList>
    </citation>
    <scope>NUCLEOTIDE SEQUENCE [LARGE SCALE GENOMIC DNA]</scope>
    <source>
        <strain evidence="10 11">ETA_A8</strain>
    </source>
</reference>
<evidence type="ECO:0000256" key="3">
    <source>
        <dbReference type="ARBA" id="ARBA00022777"/>
    </source>
</evidence>
<dbReference type="Gene3D" id="1.10.510.10">
    <property type="entry name" value="Transferase(Phosphotransferase) domain 1"/>
    <property type="match status" value="1"/>
</dbReference>
<evidence type="ECO:0000256" key="6">
    <source>
        <dbReference type="PROSITE-ProRule" id="PRU10141"/>
    </source>
</evidence>
<feature type="transmembrane region" description="Helical" evidence="8">
    <location>
        <begin position="398"/>
        <end position="420"/>
    </location>
</feature>
<evidence type="ECO:0000259" key="9">
    <source>
        <dbReference type="PROSITE" id="PS50011"/>
    </source>
</evidence>
<sequence length="957" mass="105247">MIDNDVTNSQCEACGADSDGERERLAKILDEYLSGLERGEPVGPEELLARHPDVADRLRGYLSGLALFHNAVAAQPSLTSIAITGGVELGAALGDYRLVREIGRGGMGVVYEAVQISLGRRVAVKLLPFSATINEKQIARFKHEAQAAAQIDHPHIVPVFGVGQAHGIHYFAMQLIGGQSLGELIAEMREEPAGSTPRTAETLDHVMAVARMGVQAAEALDAAHEIGVVHRDVKPSNLLLDERGKVWITDFGVARCKSGACLTETGYVVGSMPYMSPEQALGQPALVDHRTDVYSLGVTLYELATLRHPCEGSAQAETAVEYSRSQWRRPRCWNGSIPIDFENIVLKAMAENRDERYATAGELADDLQRFLDGKPIVARCPSLSSRVEKWARRHQRSVAATIGALALGMIGVVVSLVMIATERAEKDTAYRTATQNSLRAQQNYQRAEAKFRQAREVLDRFGARVNQMLANDLPGVEGMRRELLAEMLPYYREFAREAANDPSLQADLALTYSKIGFLSEQIGSQSDAERAYQDAKAILARLVQTKPANDEHQRSLALCCNNLGQVLQKRGAMAAAEQEMKRAFAIQTQLAEHSSLAAQVQPELATTMCNLGLLFSQAGDKRQAAEQFQTAITIQESIRKITPRDEANLNNLAASYNNLSSLYLPAQSAAAQRWIERSLAIQSALVREYPTRRSYQSDLALSYNNLGTVHSRLNRRSEAELCFRDAITIQERLVAIAPLVTAYRRDLATSFNNLGMAQTSSQSLSAAESSFDKALAIQKDLVEAHPQDLSLLSGLGGIYNNLGMVRQANRQWEAASAAFEQAIAAQRQAYERAPGIARFRDSLSKHYFNQAVVLRALQRPADAAAATLARRDLWPDDTKRLLRIADELTSIGNEFPAGDLRQRYLREAKLTRSTAIRVGGEQRPVARTGPFDVLFQDSAGVEYSRKENQQSFTAARD</sequence>
<dbReference type="SMART" id="SM00028">
    <property type="entry name" value="TPR"/>
    <property type="match status" value="7"/>
</dbReference>
<dbReference type="CDD" id="cd14014">
    <property type="entry name" value="STKc_PknB_like"/>
    <property type="match status" value="1"/>
</dbReference>
<gene>
    <name evidence="10" type="primary">prkC_5</name>
    <name evidence="10" type="ORF">ETAA8_21780</name>
</gene>
<dbReference type="Pfam" id="PF13424">
    <property type="entry name" value="TPR_12"/>
    <property type="match status" value="1"/>
</dbReference>
<evidence type="ECO:0000256" key="7">
    <source>
        <dbReference type="SAM" id="Coils"/>
    </source>
</evidence>
<evidence type="ECO:0000313" key="10">
    <source>
        <dbReference type="EMBL" id="QDU27094.1"/>
    </source>
</evidence>
<evidence type="ECO:0000256" key="2">
    <source>
        <dbReference type="ARBA" id="ARBA00022741"/>
    </source>
</evidence>
<keyword evidence="2 6" id="KW-0547">Nucleotide-binding</keyword>
<dbReference type="InterPro" id="IPR008271">
    <property type="entry name" value="Ser/Thr_kinase_AS"/>
</dbReference>
<dbReference type="SMART" id="SM00220">
    <property type="entry name" value="S_TKc"/>
    <property type="match status" value="1"/>
</dbReference>
<dbReference type="RefSeq" id="WP_145087968.1">
    <property type="nucleotide sequence ID" value="NZ_CP036274.1"/>
</dbReference>
<evidence type="ECO:0000256" key="8">
    <source>
        <dbReference type="SAM" id="Phobius"/>
    </source>
</evidence>
<dbReference type="SUPFAM" id="SSF48452">
    <property type="entry name" value="TPR-like"/>
    <property type="match status" value="3"/>
</dbReference>
<keyword evidence="8" id="KW-1133">Transmembrane helix</keyword>
<protein>
    <submittedName>
        <fullName evidence="10">Serine/threonine-protein kinase PrkC</fullName>
        <ecNumber evidence="10">2.7.11.1</ecNumber>
    </submittedName>
</protein>
<dbReference type="InterPro" id="IPR019734">
    <property type="entry name" value="TPR_rpt"/>
</dbReference>
<evidence type="ECO:0000313" key="11">
    <source>
        <dbReference type="Proteomes" id="UP000315017"/>
    </source>
</evidence>
<dbReference type="Gene3D" id="1.25.40.10">
    <property type="entry name" value="Tetratricopeptide repeat domain"/>
    <property type="match status" value="3"/>
</dbReference>
<dbReference type="Gene3D" id="3.30.200.20">
    <property type="entry name" value="Phosphorylase Kinase, domain 1"/>
    <property type="match status" value="1"/>
</dbReference>
<keyword evidence="5" id="KW-0802">TPR repeat</keyword>
<keyword evidence="4 6" id="KW-0067">ATP-binding</keyword>
<dbReference type="PANTHER" id="PTHR43289:SF34">
    <property type="entry name" value="SERINE_THREONINE-PROTEIN KINASE YBDM-RELATED"/>
    <property type="match status" value="1"/>
</dbReference>
<dbReference type="InterPro" id="IPR000719">
    <property type="entry name" value="Prot_kinase_dom"/>
</dbReference>
<dbReference type="PROSITE" id="PS00107">
    <property type="entry name" value="PROTEIN_KINASE_ATP"/>
    <property type="match status" value="1"/>
</dbReference>
<dbReference type="SUPFAM" id="SSF56112">
    <property type="entry name" value="Protein kinase-like (PK-like)"/>
    <property type="match status" value="1"/>
</dbReference>
<dbReference type="PROSITE" id="PS50011">
    <property type="entry name" value="PROTEIN_KINASE_DOM"/>
    <property type="match status" value="1"/>
</dbReference>
<dbReference type="Pfam" id="PF13374">
    <property type="entry name" value="TPR_10"/>
    <property type="match status" value="2"/>
</dbReference>
<keyword evidence="1 10" id="KW-0808">Transferase</keyword>
<feature type="repeat" description="TPR" evidence="5">
    <location>
        <begin position="605"/>
        <end position="638"/>
    </location>
</feature>
<feature type="domain" description="Protein kinase" evidence="9">
    <location>
        <begin position="96"/>
        <end position="371"/>
    </location>
</feature>
<dbReference type="InterPro" id="IPR011009">
    <property type="entry name" value="Kinase-like_dom_sf"/>
</dbReference>
<name>A0A517YA49_9BACT</name>
<keyword evidence="3 10" id="KW-0418">Kinase</keyword>
<dbReference type="EC" id="2.7.11.1" evidence="10"/>
<evidence type="ECO:0000256" key="1">
    <source>
        <dbReference type="ARBA" id="ARBA00022679"/>
    </source>
</evidence>
<keyword evidence="7" id="KW-0175">Coiled coil</keyword>
<dbReference type="Proteomes" id="UP000315017">
    <property type="component" value="Chromosome"/>
</dbReference>
<keyword evidence="8" id="KW-0812">Transmembrane</keyword>
<keyword evidence="8" id="KW-0472">Membrane</keyword>
<dbReference type="InterPro" id="IPR017441">
    <property type="entry name" value="Protein_kinase_ATP_BS"/>
</dbReference>
<dbReference type="Pfam" id="PF00069">
    <property type="entry name" value="Pkinase"/>
    <property type="match status" value="1"/>
</dbReference>
<feature type="coiled-coil region" evidence="7">
    <location>
        <begin position="430"/>
        <end position="457"/>
    </location>
</feature>
<dbReference type="EMBL" id="CP036274">
    <property type="protein sequence ID" value="QDU27094.1"/>
    <property type="molecule type" value="Genomic_DNA"/>
</dbReference>
<dbReference type="GO" id="GO:0005524">
    <property type="term" value="F:ATP binding"/>
    <property type="evidence" value="ECO:0007669"/>
    <property type="project" value="UniProtKB-UniRule"/>
</dbReference>
<dbReference type="GO" id="GO:0004674">
    <property type="term" value="F:protein serine/threonine kinase activity"/>
    <property type="evidence" value="ECO:0007669"/>
    <property type="project" value="UniProtKB-EC"/>
</dbReference>
<dbReference type="KEGG" id="aagg:ETAA8_21780"/>
<feature type="binding site" evidence="6">
    <location>
        <position position="125"/>
    </location>
    <ligand>
        <name>ATP</name>
        <dbReference type="ChEBI" id="CHEBI:30616"/>
    </ligand>
</feature>
<evidence type="ECO:0000256" key="4">
    <source>
        <dbReference type="ARBA" id="ARBA00022840"/>
    </source>
</evidence>
<dbReference type="InterPro" id="IPR011990">
    <property type="entry name" value="TPR-like_helical_dom_sf"/>
</dbReference>
<dbReference type="OrthoDB" id="6111975at2"/>
<dbReference type="PROSITE" id="PS50005">
    <property type="entry name" value="TPR"/>
    <property type="match status" value="2"/>
</dbReference>